<keyword evidence="2" id="KW-0812">Transmembrane</keyword>
<dbReference type="InterPro" id="IPR006311">
    <property type="entry name" value="TAT_signal"/>
</dbReference>
<sequence>MIRSPFRARGHATSPHSAAPTRRALGAVAALAAAGVVASLAAAPAVDSASAATAPAAPRAAAADQGSRFTLAVLPDTQFYSRYSASEFVPRYGKDPFQTQTQWIADHADELNIPFVAHLGDVVDQVGQSGEWDAADRAMTVLEDAKIPYSIQPGNHDVLDSSDNKMDTSYDLAREPYLQHFPVSRAAEQDAFGGADSTGLNRYSLFEAQGQTFMLLQLSWRASDETLAWADSVLKQHPDVPVIMTSHEVLNIAADGVSPSETGYGLRLWDGFIRSHDQVFLTLNGHFHGATRLTKTNDFGNPVTEILWDYQMAYEGGNGYLGLLEFDLSGDRIVARTGSPWVLSKPTDALTSYDQPMMTADGNQFELPLDFGQRFARFAPGFSDGPADQGDLSAKATSLFTDGFTAPPASTRVEAGGAGDYRRVDGTVAHWRFDGAPGPVAEGQVFADVAGDSDLHRVSIAESGSTGAQVDDVTLIPQGDPFSSSGAVCFANSDQTTGRFSYLATEAGAAANKHKLEKGYTIESFVKIDEAWTATKNGWMKAVVRSGNRSHLDGMPVSRWDYTASPAALGLSNLREFQWTEVPADTTKGDRTAWSGEIIPGRWSHVAIVNDAEAGTTTMYVDGAPVLRNGRDTGGQSIEETMPWILGADFVDDKARNGWAGCIGETRVIDHPTGASDWLTARPALDAGFTTSAPTGTVQAVTSLSGTGAPGATVSLSGDVQGTATVSEKGEWIIPLITAGSGGAAGAGRASTAVGPTGLTAGAYRYALVQGFGTRVSSPLTGGFTVAAVGDPGSGDSGAGSGSAGGSNGAADAGSGTSGRDGLAATGVSAQAGLIAAALLLVTGLVAVGVTALRRRRLAGGSAVGSAVGGSVESD</sequence>
<dbReference type="PANTHER" id="PTHR43143:SF5">
    <property type="entry name" value="SECRETED PROTEIN"/>
    <property type="match status" value="1"/>
</dbReference>
<feature type="region of interest" description="Disordered" evidence="1">
    <location>
        <begin position="795"/>
        <end position="818"/>
    </location>
</feature>
<evidence type="ECO:0000256" key="1">
    <source>
        <dbReference type="SAM" id="MobiDB-lite"/>
    </source>
</evidence>
<dbReference type="SUPFAM" id="SSF49899">
    <property type="entry name" value="Concanavalin A-like lectins/glucanases"/>
    <property type="match status" value="1"/>
</dbReference>
<dbReference type="SUPFAM" id="SSF56300">
    <property type="entry name" value="Metallo-dependent phosphatases"/>
    <property type="match status" value="1"/>
</dbReference>
<dbReference type="AlphaFoldDB" id="A0A852YEH4"/>
<dbReference type="Pfam" id="PF00149">
    <property type="entry name" value="Metallophos"/>
    <property type="match status" value="1"/>
</dbReference>
<keyword evidence="5" id="KW-1185">Reference proteome</keyword>
<dbReference type="GO" id="GO:0016787">
    <property type="term" value="F:hydrolase activity"/>
    <property type="evidence" value="ECO:0007669"/>
    <property type="project" value="InterPro"/>
</dbReference>
<gene>
    <name evidence="4" type="ORF">BJ979_002330</name>
</gene>
<dbReference type="InterPro" id="IPR051918">
    <property type="entry name" value="STPP_CPPED1"/>
</dbReference>
<evidence type="ECO:0000313" key="4">
    <source>
        <dbReference type="EMBL" id="NYG99704.1"/>
    </source>
</evidence>
<dbReference type="InterPro" id="IPR013320">
    <property type="entry name" value="ConA-like_dom_sf"/>
</dbReference>
<reference evidence="4 5" key="1">
    <citation type="submission" date="2020-07" db="EMBL/GenBank/DDBJ databases">
        <title>Sequencing the genomes of 1000 actinobacteria strains.</title>
        <authorList>
            <person name="Klenk H.-P."/>
        </authorList>
    </citation>
    <scope>NUCLEOTIDE SEQUENCE [LARGE SCALE GENOMIC DNA]</scope>
    <source>
        <strain evidence="4 5">DSM 23141</strain>
    </source>
</reference>
<dbReference type="Pfam" id="PF13385">
    <property type="entry name" value="Laminin_G_3"/>
    <property type="match status" value="1"/>
</dbReference>
<dbReference type="EMBL" id="JACBZY010000001">
    <property type="protein sequence ID" value="NYG99704.1"/>
    <property type="molecule type" value="Genomic_DNA"/>
</dbReference>
<evidence type="ECO:0000259" key="3">
    <source>
        <dbReference type="Pfam" id="PF00149"/>
    </source>
</evidence>
<proteinExistence type="predicted"/>
<dbReference type="PROSITE" id="PS51318">
    <property type="entry name" value="TAT"/>
    <property type="match status" value="1"/>
</dbReference>
<dbReference type="Proteomes" id="UP000553888">
    <property type="component" value="Unassembled WGS sequence"/>
</dbReference>
<dbReference type="InterPro" id="IPR004843">
    <property type="entry name" value="Calcineurin-like_PHP"/>
</dbReference>
<dbReference type="PANTHER" id="PTHR43143">
    <property type="entry name" value="METALLOPHOSPHOESTERASE, CALCINEURIN SUPERFAMILY"/>
    <property type="match status" value="1"/>
</dbReference>
<name>A0A852YEH4_9MICO</name>
<organism evidence="4 5">
    <name type="scientific">Schumannella luteola</name>
    <dbReference type="NCBI Taxonomy" id="472059"/>
    <lineage>
        <taxon>Bacteria</taxon>
        <taxon>Bacillati</taxon>
        <taxon>Actinomycetota</taxon>
        <taxon>Actinomycetes</taxon>
        <taxon>Micrococcales</taxon>
        <taxon>Microbacteriaceae</taxon>
        <taxon>Schumannella</taxon>
    </lineage>
</organism>
<protein>
    <recommendedName>
        <fullName evidence="3">Calcineurin-like phosphoesterase domain-containing protein</fullName>
    </recommendedName>
</protein>
<evidence type="ECO:0000256" key="2">
    <source>
        <dbReference type="SAM" id="Phobius"/>
    </source>
</evidence>
<feature type="compositionally biased region" description="Gly residues" evidence="1">
    <location>
        <begin position="795"/>
        <end position="808"/>
    </location>
</feature>
<dbReference type="RefSeq" id="WP_179568053.1">
    <property type="nucleotide sequence ID" value="NZ_JACBZY010000001.1"/>
</dbReference>
<dbReference type="InterPro" id="IPR029052">
    <property type="entry name" value="Metallo-depent_PP-like"/>
</dbReference>
<accession>A0A852YEH4</accession>
<dbReference type="Gene3D" id="2.60.120.200">
    <property type="match status" value="1"/>
</dbReference>
<evidence type="ECO:0000313" key="5">
    <source>
        <dbReference type="Proteomes" id="UP000553888"/>
    </source>
</evidence>
<dbReference type="Gene3D" id="3.60.21.10">
    <property type="match status" value="1"/>
</dbReference>
<comment type="caution">
    <text evidence="4">The sequence shown here is derived from an EMBL/GenBank/DDBJ whole genome shotgun (WGS) entry which is preliminary data.</text>
</comment>
<keyword evidence="2" id="KW-1133">Transmembrane helix</keyword>
<feature type="compositionally biased region" description="Low complexity" evidence="1">
    <location>
        <begin position="809"/>
        <end position="818"/>
    </location>
</feature>
<keyword evidence="2" id="KW-0472">Membrane</keyword>
<feature type="domain" description="Calcineurin-like phosphoesterase" evidence="3">
    <location>
        <begin position="71"/>
        <end position="288"/>
    </location>
</feature>
<feature type="transmembrane region" description="Helical" evidence="2">
    <location>
        <begin position="832"/>
        <end position="853"/>
    </location>
</feature>